<dbReference type="RefSeq" id="WP_381741267.1">
    <property type="nucleotide sequence ID" value="NZ_JBHSDP010000022.1"/>
</dbReference>
<dbReference type="EMBL" id="JBHSDP010000022">
    <property type="protein sequence ID" value="MFC4330390.1"/>
    <property type="molecule type" value="Genomic_DNA"/>
</dbReference>
<proteinExistence type="predicted"/>
<sequence>MNTKSGTHRVTGPPGHRALRRPAAVSSADGALVEYHATEIPEQ</sequence>
<comment type="caution">
    <text evidence="2">The sequence shown here is derived from an EMBL/GenBank/DDBJ whole genome shotgun (WGS) entry which is preliminary data.</text>
</comment>
<evidence type="ECO:0000256" key="1">
    <source>
        <dbReference type="SAM" id="MobiDB-lite"/>
    </source>
</evidence>
<accession>A0ABV8TI92</accession>
<evidence type="ECO:0000313" key="3">
    <source>
        <dbReference type="Proteomes" id="UP001595824"/>
    </source>
</evidence>
<protein>
    <submittedName>
        <fullName evidence="2">Uncharacterized protein</fullName>
    </submittedName>
</protein>
<gene>
    <name evidence="2" type="ORF">ACFPC0_21915</name>
</gene>
<reference evidence="3" key="1">
    <citation type="journal article" date="2019" name="Int. J. Syst. Evol. Microbiol.">
        <title>The Global Catalogue of Microorganisms (GCM) 10K type strain sequencing project: providing services to taxonomists for standard genome sequencing and annotation.</title>
        <authorList>
            <consortium name="The Broad Institute Genomics Platform"/>
            <consortium name="The Broad Institute Genome Sequencing Center for Infectious Disease"/>
            <person name="Wu L."/>
            <person name="Ma J."/>
        </authorList>
    </citation>
    <scope>NUCLEOTIDE SEQUENCE [LARGE SCALE GENOMIC DNA]</scope>
    <source>
        <strain evidence="3">PCU 347</strain>
    </source>
</reference>
<evidence type="ECO:0000313" key="2">
    <source>
        <dbReference type="EMBL" id="MFC4330390.1"/>
    </source>
</evidence>
<feature type="region of interest" description="Disordered" evidence="1">
    <location>
        <begin position="1"/>
        <end position="30"/>
    </location>
</feature>
<name>A0ABV8TI92_9ACTN</name>
<dbReference type="Proteomes" id="UP001595824">
    <property type="component" value="Unassembled WGS sequence"/>
</dbReference>
<keyword evidence="3" id="KW-1185">Reference proteome</keyword>
<organism evidence="2 3">
    <name type="scientific">Streptomyces andamanensis</name>
    <dbReference type="NCBI Taxonomy" id="1565035"/>
    <lineage>
        <taxon>Bacteria</taxon>
        <taxon>Bacillati</taxon>
        <taxon>Actinomycetota</taxon>
        <taxon>Actinomycetes</taxon>
        <taxon>Kitasatosporales</taxon>
        <taxon>Streptomycetaceae</taxon>
        <taxon>Streptomyces</taxon>
    </lineage>
</organism>